<accession>A0A6V7FID6</accession>
<protein>
    <recommendedName>
        <fullName evidence="1">Uracil-DNA glycosylase-like domain-containing protein</fullName>
    </recommendedName>
</protein>
<dbReference type="InterPro" id="IPR005122">
    <property type="entry name" value="Uracil-DNA_glycosylase-like"/>
</dbReference>
<dbReference type="EMBL" id="LR828258">
    <property type="protein sequence ID" value="CAD0363564.1"/>
    <property type="molecule type" value="Genomic_DNA"/>
</dbReference>
<dbReference type="Proteomes" id="UP000515406">
    <property type="component" value="Plasmid CFBP498_p224"/>
</dbReference>
<evidence type="ECO:0000259" key="1">
    <source>
        <dbReference type="Pfam" id="PF03167"/>
    </source>
</evidence>
<dbReference type="Pfam" id="PF03167">
    <property type="entry name" value="UDG"/>
    <property type="match status" value="1"/>
</dbReference>
<keyword evidence="2" id="KW-0614">Plasmid</keyword>
<dbReference type="SUPFAM" id="SSF52141">
    <property type="entry name" value="Uracil-DNA glycosylase-like"/>
    <property type="match status" value="1"/>
</dbReference>
<keyword evidence="3" id="KW-1185">Reference proteome</keyword>
<geneLocation type="plasmid" evidence="2 3">
    <name>CFBP498_p224</name>
</geneLocation>
<feature type="domain" description="Uracil-DNA glycosylase-like" evidence="1">
    <location>
        <begin position="43"/>
        <end position="175"/>
    </location>
</feature>
<dbReference type="EMBL" id="LR828258">
    <property type="protein sequence ID" value="CAD0363561.1"/>
    <property type="molecule type" value="Genomic_DNA"/>
</dbReference>
<dbReference type="AlphaFoldDB" id="A0A6V7FID6"/>
<organism evidence="2 3">
    <name type="scientific">Xanthomonas hortorum pv. vitians</name>
    <dbReference type="NCBI Taxonomy" id="83224"/>
    <lineage>
        <taxon>Bacteria</taxon>
        <taxon>Pseudomonadati</taxon>
        <taxon>Pseudomonadota</taxon>
        <taxon>Gammaproteobacteria</taxon>
        <taxon>Lysobacterales</taxon>
        <taxon>Lysobacteraceae</taxon>
        <taxon>Xanthomonas</taxon>
    </lineage>
</organism>
<dbReference type="RefSeq" id="WP_055828832.1">
    <property type="nucleotide sequence ID" value="NZ_JAJTZO010000022.1"/>
</dbReference>
<dbReference type="CDD" id="cd10035">
    <property type="entry name" value="UDG_like"/>
    <property type="match status" value="1"/>
</dbReference>
<sequence>MPDSTSYRATLVDSAHVRSLNQWVRGQCQRGLALPFFDPLDGGERARVMVLLESPARHAATPRFVSRDNPVPAQKNLKHFLEQVALPRNETILWNAVPWLPSAGETKKPLRKADLQEGVVMLLDVLSRLPRLHTIVFAGRIAQQCMPSVRESFPLLALFGMPHPSPLSVCTSPEVTKRILSVLSEAKRSLQTAPAAPREG</sequence>
<name>A0A6V7FID6_9XANT</name>
<dbReference type="InterPro" id="IPR036895">
    <property type="entry name" value="Uracil-DNA_glycosylase-like_sf"/>
</dbReference>
<evidence type="ECO:0000313" key="3">
    <source>
        <dbReference type="Proteomes" id="UP000515406"/>
    </source>
</evidence>
<evidence type="ECO:0000313" key="2">
    <source>
        <dbReference type="EMBL" id="CAD0363564.1"/>
    </source>
</evidence>
<proteinExistence type="predicted"/>
<dbReference type="Gene3D" id="3.40.470.10">
    <property type="entry name" value="Uracil-DNA glycosylase-like domain"/>
    <property type="match status" value="1"/>
</dbReference>
<gene>
    <name evidence="2" type="ORF">CFBP498_48960</name>
</gene>
<reference evidence="2 3" key="1">
    <citation type="submission" date="2020-07" db="EMBL/GenBank/DDBJ databases">
        <authorList>
            <person name="Pothier F. J."/>
        </authorList>
    </citation>
    <scope>NUCLEOTIDE SEQUENCE [LARGE SCALE GENOMIC DNA]</scope>
    <source>
        <strain evidence="2 3">CFBP 498</strain>
        <plasmid evidence="2 3">CFBP498_p224</plasmid>
    </source>
</reference>